<protein>
    <submittedName>
        <fullName evidence="10">Polar amino acid transport system permease protein</fullName>
    </submittedName>
</protein>
<feature type="transmembrane region" description="Helical" evidence="8">
    <location>
        <begin position="187"/>
        <end position="208"/>
    </location>
</feature>
<dbReference type="Proteomes" id="UP000198752">
    <property type="component" value="Unassembled WGS sequence"/>
</dbReference>
<evidence type="ECO:0000313" key="11">
    <source>
        <dbReference type="Proteomes" id="UP000198752"/>
    </source>
</evidence>
<sequence>MITLLYVKIFIYLENSLDTKRKVVVKIDKFINSFIQTFNGFVGATGMTLKLTIISLIMACFIGLIVALMKLSSNSFLNWLAVIYIGAIRGTPLILQIMWLYFGITHIIVLSAFWAGSIALAIHNGAYIAEIFRGAIQSIDKGQMEAAKSLGMTNSLAMRRIILPQALKRAIPALGNQFIIGLKDSSLVAFIGITEIFNLSMSEAAATFRQLEFYSIAGIYYLVLILIFTFIINKIEKKLDTGRR</sequence>
<evidence type="ECO:0000259" key="9">
    <source>
        <dbReference type="PROSITE" id="PS50928"/>
    </source>
</evidence>
<evidence type="ECO:0000256" key="7">
    <source>
        <dbReference type="ARBA" id="ARBA00023136"/>
    </source>
</evidence>
<dbReference type="AlphaFoldDB" id="A0A1I2SY94"/>
<dbReference type="PROSITE" id="PS50928">
    <property type="entry name" value="ABC_TM1"/>
    <property type="match status" value="1"/>
</dbReference>
<dbReference type="STRING" id="269670.SAMN02982927_02117"/>
<evidence type="ECO:0000256" key="5">
    <source>
        <dbReference type="ARBA" id="ARBA00022970"/>
    </source>
</evidence>
<keyword evidence="4 8" id="KW-0812">Transmembrane</keyword>
<reference evidence="11" key="1">
    <citation type="submission" date="2016-10" db="EMBL/GenBank/DDBJ databases">
        <authorList>
            <person name="Varghese N."/>
            <person name="Submissions S."/>
        </authorList>
    </citation>
    <scope>NUCLEOTIDE SEQUENCE [LARGE SCALE GENOMIC DNA]</scope>
    <source>
        <strain evidence="11">ATCC 700379</strain>
    </source>
</reference>
<organism evidence="10 11">
    <name type="scientific">Sporolactobacillus nakayamae</name>
    <dbReference type="NCBI Taxonomy" id="269670"/>
    <lineage>
        <taxon>Bacteria</taxon>
        <taxon>Bacillati</taxon>
        <taxon>Bacillota</taxon>
        <taxon>Bacilli</taxon>
        <taxon>Bacillales</taxon>
        <taxon>Sporolactobacillaceae</taxon>
        <taxon>Sporolactobacillus</taxon>
    </lineage>
</organism>
<dbReference type="InterPro" id="IPR010065">
    <property type="entry name" value="AA_ABC_transptr_permease_3TM"/>
</dbReference>
<dbReference type="GO" id="GO:0043190">
    <property type="term" value="C:ATP-binding cassette (ABC) transporter complex"/>
    <property type="evidence" value="ECO:0007669"/>
    <property type="project" value="InterPro"/>
</dbReference>
<dbReference type="CDD" id="cd06261">
    <property type="entry name" value="TM_PBP2"/>
    <property type="match status" value="1"/>
</dbReference>
<dbReference type="InterPro" id="IPR043429">
    <property type="entry name" value="ArtM/GltK/GlnP/TcyL/YhdX-like"/>
</dbReference>
<dbReference type="FunFam" id="1.10.3720.10:FF:000033">
    <property type="entry name" value="Polar amino acid ABC transporter permease"/>
    <property type="match status" value="1"/>
</dbReference>
<dbReference type="Pfam" id="PF00528">
    <property type="entry name" value="BPD_transp_1"/>
    <property type="match status" value="1"/>
</dbReference>
<dbReference type="PANTHER" id="PTHR30614:SF46">
    <property type="entry name" value="ABC TRANSPORTER MEMBRANE SPANNING PERMEASE-GLUTAMINE TRANSPORT"/>
    <property type="match status" value="1"/>
</dbReference>
<evidence type="ECO:0000256" key="8">
    <source>
        <dbReference type="RuleBase" id="RU363032"/>
    </source>
</evidence>
<feature type="domain" description="ABC transmembrane type-1" evidence="9">
    <location>
        <begin position="45"/>
        <end position="232"/>
    </location>
</feature>
<keyword evidence="5" id="KW-0029">Amino-acid transport</keyword>
<proteinExistence type="inferred from homology"/>
<comment type="subcellular location">
    <subcellularLocation>
        <location evidence="1 8">Cell membrane</location>
        <topology evidence="1 8">Multi-pass membrane protein</topology>
    </subcellularLocation>
</comment>
<dbReference type="InterPro" id="IPR035906">
    <property type="entry name" value="MetI-like_sf"/>
</dbReference>
<feature type="transmembrane region" description="Helical" evidence="8">
    <location>
        <begin position="51"/>
        <end position="69"/>
    </location>
</feature>
<accession>A0A1I2SY94</accession>
<comment type="similarity">
    <text evidence="8">Belongs to the binding-protein-dependent transport system permease family.</text>
</comment>
<keyword evidence="3" id="KW-1003">Cell membrane</keyword>
<keyword evidence="7 8" id="KW-0472">Membrane</keyword>
<keyword evidence="11" id="KW-1185">Reference proteome</keyword>
<evidence type="ECO:0000256" key="6">
    <source>
        <dbReference type="ARBA" id="ARBA00022989"/>
    </source>
</evidence>
<dbReference type="GO" id="GO:0006865">
    <property type="term" value="P:amino acid transport"/>
    <property type="evidence" value="ECO:0007669"/>
    <property type="project" value="UniProtKB-KW"/>
</dbReference>
<feature type="transmembrane region" description="Helical" evidence="8">
    <location>
        <begin position="101"/>
        <end position="122"/>
    </location>
</feature>
<name>A0A1I2SY94_9BACL</name>
<dbReference type="GO" id="GO:0022857">
    <property type="term" value="F:transmembrane transporter activity"/>
    <property type="evidence" value="ECO:0007669"/>
    <property type="project" value="InterPro"/>
</dbReference>
<evidence type="ECO:0000256" key="3">
    <source>
        <dbReference type="ARBA" id="ARBA00022475"/>
    </source>
</evidence>
<evidence type="ECO:0000256" key="4">
    <source>
        <dbReference type="ARBA" id="ARBA00022692"/>
    </source>
</evidence>
<dbReference type="PANTHER" id="PTHR30614">
    <property type="entry name" value="MEMBRANE COMPONENT OF AMINO ACID ABC TRANSPORTER"/>
    <property type="match status" value="1"/>
</dbReference>
<gene>
    <name evidence="10" type="ORF">SAMN02982927_02117</name>
</gene>
<dbReference type="NCBIfam" id="TIGR01726">
    <property type="entry name" value="HEQRo_perm_3TM"/>
    <property type="match status" value="1"/>
</dbReference>
<evidence type="ECO:0000256" key="2">
    <source>
        <dbReference type="ARBA" id="ARBA00022448"/>
    </source>
</evidence>
<dbReference type="Gene3D" id="1.10.3720.10">
    <property type="entry name" value="MetI-like"/>
    <property type="match status" value="1"/>
</dbReference>
<evidence type="ECO:0000313" key="10">
    <source>
        <dbReference type="EMBL" id="SFG57578.1"/>
    </source>
</evidence>
<dbReference type="InterPro" id="IPR000515">
    <property type="entry name" value="MetI-like"/>
</dbReference>
<keyword evidence="6 8" id="KW-1133">Transmembrane helix</keyword>
<dbReference type="SUPFAM" id="SSF161098">
    <property type="entry name" value="MetI-like"/>
    <property type="match status" value="1"/>
</dbReference>
<feature type="transmembrane region" description="Helical" evidence="8">
    <location>
        <begin position="214"/>
        <end position="235"/>
    </location>
</feature>
<feature type="transmembrane region" description="Helical" evidence="8">
    <location>
        <begin position="76"/>
        <end position="95"/>
    </location>
</feature>
<dbReference type="EMBL" id="FOOY01000013">
    <property type="protein sequence ID" value="SFG57578.1"/>
    <property type="molecule type" value="Genomic_DNA"/>
</dbReference>
<evidence type="ECO:0000256" key="1">
    <source>
        <dbReference type="ARBA" id="ARBA00004651"/>
    </source>
</evidence>
<keyword evidence="2 8" id="KW-0813">Transport</keyword>